<name>A0A915JJA9_ROMCU</name>
<organism evidence="3 4">
    <name type="scientific">Romanomermis culicivorax</name>
    <name type="common">Nematode worm</name>
    <dbReference type="NCBI Taxonomy" id="13658"/>
    <lineage>
        <taxon>Eukaryota</taxon>
        <taxon>Metazoa</taxon>
        <taxon>Ecdysozoa</taxon>
        <taxon>Nematoda</taxon>
        <taxon>Enoplea</taxon>
        <taxon>Dorylaimia</taxon>
        <taxon>Mermithida</taxon>
        <taxon>Mermithoidea</taxon>
        <taxon>Mermithidae</taxon>
        <taxon>Romanomermis</taxon>
    </lineage>
</organism>
<keyword evidence="2" id="KW-1133">Transmembrane helix</keyword>
<dbReference type="AlphaFoldDB" id="A0A915JJA9"/>
<feature type="transmembrane region" description="Helical" evidence="2">
    <location>
        <begin position="81"/>
        <end position="101"/>
    </location>
</feature>
<evidence type="ECO:0000313" key="4">
    <source>
        <dbReference type="WBParaSite" id="nRc.2.0.1.t26156-RA"/>
    </source>
</evidence>
<proteinExistence type="predicted"/>
<keyword evidence="3" id="KW-1185">Reference proteome</keyword>
<protein>
    <submittedName>
        <fullName evidence="4">Uncharacterized protein</fullName>
    </submittedName>
</protein>
<evidence type="ECO:0000256" key="1">
    <source>
        <dbReference type="SAM" id="MobiDB-lite"/>
    </source>
</evidence>
<keyword evidence="2" id="KW-0472">Membrane</keyword>
<reference evidence="4" key="1">
    <citation type="submission" date="2022-11" db="UniProtKB">
        <authorList>
            <consortium name="WormBaseParasite"/>
        </authorList>
    </citation>
    <scope>IDENTIFICATION</scope>
</reference>
<keyword evidence="2" id="KW-0812">Transmembrane</keyword>
<sequence length="147" mass="16543">MASRQKFKYINDDDTESPTEASQKLEYKNSFAKNSGINLNYKKCSIKSSLSKVKSQSQKLDYSTQVVVTLSKSSRRFAKTYIPGMEVAVLFCLSFISVLLLENSLANSIPLDEKKFENDSALTTGSDNHNKIDIKRDCYSGRTQCQT</sequence>
<dbReference type="WBParaSite" id="nRc.2.0.1.t26156-RA">
    <property type="protein sequence ID" value="nRc.2.0.1.t26156-RA"/>
    <property type="gene ID" value="nRc.2.0.1.g26156"/>
</dbReference>
<evidence type="ECO:0000313" key="3">
    <source>
        <dbReference type="Proteomes" id="UP000887565"/>
    </source>
</evidence>
<accession>A0A915JJA9</accession>
<evidence type="ECO:0000256" key="2">
    <source>
        <dbReference type="SAM" id="Phobius"/>
    </source>
</evidence>
<dbReference type="Proteomes" id="UP000887565">
    <property type="component" value="Unplaced"/>
</dbReference>
<feature type="region of interest" description="Disordered" evidence="1">
    <location>
        <begin position="1"/>
        <end position="22"/>
    </location>
</feature>